<dbReference type="EMBL" id="JANVFS010000044">
    <property type="protein sequence ID" value="KAJ4466688.1"/>
    <property type="molecule type" value="Genomic_DNA"/>
</dbReference>
<dbReference type="Proteomes" id="UP001150238">
    <property type="component" value="Unassembled WGS sequence"/>
</dbReference>
<evidence type="ECO:0000256" key="2">
    <source>
        <dbReference type="SAM" id="MobiDB-lite"/>
    </source>
</evidence>
<reference evidence="3" key="1">
    <citation type="submission" date="2022-08" db="EMBL/GenBank/DDBJ databases">
        <authorList>
            <consortium name="DOE Joint Genome Institute"/>
            <person name="Min B."/>
            <person name="Riley R."/>
            <person name="Sierra-Patev S."/>
            <person name="Naranjo-Ortiz M."/>
            <person name="Looney B."/>
            <person name="Konkel Z."/>
            <person name="Slot J.C."/>
            <person name="Sakamoto Y."/>
            <person name="Steenwyk J.L."/>
            <person name="Rokas A."/>
            <person name="Carro J."/>
            <person name="Camarero S."/>
            <person name="Ferreira P."/>
            <person name="Molpeceres G."/>
            <person name="Ruiz-Duenas F.J."/>
            <person name="Serrano A."/>
            <person name="Henrissat B."/>
            <person name="Drula E."/>
            <person name="Hughes K.W."/>
            <person name="Mata J.L."/>
            <person name="Ishikawa N.K."/>
            <person name="Vargas-Isla R."/>
            <person name="Ushijima S."/>
            <person name="Smith C.A."/>
            <person name="Ahrendt S."/>
            <person name="Andreopoulos W."/>
            <person name="He G."/>
            <person name="Labutti K."/>
            <person name="Lipzen A."/>
            <person name="Ng V."/>
            <person name="Sandor L."/>
            <person name="Barry K."/>
            <person name="Martinez A.T."/>
            <person name="Xiao Y."/>
            <person name="Gibbons J.G."/>
            <person name="Terashima K."/>
            <person name="Hibbett D.S."/>
            <person name="Grigoriev I.V."/>
        </authorList>
    </citation>
    <scope>NUCLEOTIDE SEQUENCE</scope>
    <source>
        <strain evidence="3">Sp2 HRB7682 ss15</strain>
    </source>
</reference>
<feature type="compositionally biased region" description="Polar residues" evidence="2">
    <location>
        <begin position="112"/>
        <end position="123"/>
    </location>
</feature>
<feature type="compositionally biased region" description="Polar residues" evidence="2">
    <location>
        <begin position="1"/>
        <end position="37"/>
    </location>
</feature>
<protein>
    <submittedName>
        <fullName evidence="3">Uncharacterized protein</fullName>
    </submittedName>
</protein>
<feature type="region of interest" description="Disordered" evidence="2">
    <location>
        <begin position="1"/>
        <end position="134"/>
    </location>
</feature>
<feature type="coiled-coil region" evidence="1">
    <location>
        <begin position="360"/>
        <end position="387"/>
    </location>
</feature>
<feature type="region of interest" description="Disordered" evidence="2">
    <location>
        <begin position="388"/>
        <end position="517"/>
    </location>
</feature>
<sequence>MSASTGEAELRQNSNSENSGTSPEHQSSPNSWTLGDRTSNDHLRAKSPHQTASEEPEGHDRSDKDSLQGSTEKSKPKDKVKANATAETFKGKEKAIEKEKVTSPQKKPMLNHRSSTRLQTNDNSSLSILSDDDDPSLPLSECLPDDQAAIADALKVQILGKKRSMAVVASALNRNTLALGGHQLELIEIQRKNEERVRGEIGELRVRVDALEVSGLGAHVDESVISDGSASPKVPTASLLRDIRMRIKSLEGNVHSLKDGVDWKKTSDKELRRLKDKVEIYEDFSKTLPKPKDVMEVRTYTTKEVTRLGSLISKGISDLREEVRVDRKTSIADTFKKVTTTINSHNDTLREENRKLWAKLDDVSTKLEAALADNDGLRARLQALELGSHQHPPHTSRSSSPVQTAPNRHLSRSYSHPTHSRSRSPSPASHSHNQWTMPPPPLPPSHRHSGLMPPPSPRQHSPPSLPPLSRRRSSPQLPPLPIPPQSTSRYQEKRGHSPEMESRSRKGQKASEHQSVQDARFRITIGPFPDYFYTARAPAVVRRYFEDVVHPLHCPYVRESTVAGVYVLVFSNRQEADEFVEKWIYQFPSSQLGVYKDINIQSGGDF</sequence>
<evidence type="ECO:0000313" key="4">
    <source>
        <dbReference type="Proteomes" id="UP001150238"/>
    </source>
</evidence>
<feature type="compositionally biased region" description="Basic and acidic residues" evidence="2">
    <location>
        <begin position="89"/>
        <end position="101"/>
    </location>
</feature>
<accession>A0A9W8ZTU3</accession>
<gene>
    <name evidence="3" type="ORF">C8J55DRAFT_565678</name>
</gene>
<comment type="caution">
    <text evidence="3">The sequence shown here is derived from an EMBL/GenBank/DDBJ whole genome shotgun (WGS) entry which is preliminary data.</text>
</comment>
<feature type="compositionally biased region" description="Basic and acidic residues" evidence="2">
    <location>
        <begin position="490"/>
        <end position="512"/>
    </location>
</feature>
<feature type="compositionally biased region" description="Basic and acidic residues" evidence="2">
    <location>
        <begin position="56"/>
        <end position="81"/>
    </location>
</feature>
<evidence type="ECO:0000256" key="1">
    <source>
        <dbReference type="SAM" id="Coils"/>
    </source>
</evidence>
<name>A0A9W8ZTU3_9AGAR</name>
<evidence type="ECO:0000313" key="3">
    <source>
        <dbReference type="EMBL" id="KAJ4466688.1"/>
    </source>
</evidence>
<feature type="compositionally biased region" description="Low complexity" evidence="2">
    <location>
        <begin position="412"/>
        <end position="432"/>
    </location>
</feature>
<proteinExistence type="predicted"/>
<organism evidence="3 4">
    <name type="scientific">Lentinula lateritia</name>
    <dbReference type="NCBI Taxonomy" id="40482"/>
    <lineage>
        <taxon>Eukaryota</taxon>
        <taxon>Fungi</taxon>
        <taxon>Dikarya</taxon>
        <taxon>Basidiomycota</taxon>
        <taxon>Agaricomycotina</taxon>
        <taxon>Agaricomycetes</taxon>
        <taxon>Agaricomycetidae</taxon>
        <taxon>Agaricales</taxon>
        <taxon>Marasmiineae</taxon>
        <taxon>Omphalotaceae</taxon>
        <taxon>Lentinula</taxon>
    </lineage>
</organism>
<dbReference type="AlphaFoldDB" id="A0A9W8ZTU3"/>
<feature type="compositionally biased region" description="Polar residues" evidence="2">
    <location>
        <begin position="393"/>
        <end position="406"/>
    </location>
</feature>
<reference evidence="3" key="2">
    <citation type="journal article" date="2023" name="Proc. Natl. Acad. Sci. U.S.A.">
        <title>A global phylogenomic analysis of the shiitake genus Lentinula.</title>
        <authorList>
            <person name="Sierra-Patev S."/>
            <person name="Min B."/>
            <person name="Naranjo-Ortiz M."/>
            <person name="Looney B."/>
            <person name="Konkel Z."/>
            <person name="Slot J.C."/>
            <person name="Sakamoto Y."/>
            <person name="Steenwyk J.L."/>
            <person name="Rokas A."/>
            <person name="Carro J."/>
            <person name="Camarero S."/>
            <person name="Ferreira P."/>
            <person name="Molpeceres G."/>
            <person name="Ruiz-Duenas F.J."/>
            <person name="Serrano A."/>
            <person name="Henrissat B."/>
            <person name="Drula E."/>
            <person name="Hughes K.W."/>
            <person name="Mata J.L."/>
            <person name="Ishikawa N.K."/>
            <person name="Vargas-Isla R."/>
            <person name="Ushijima S."/>
            <person name="Smith C.A."/>
            <person name="Donoghue J."/>
            <person name="Ahrendt S."/>
            <person name="Andreopoulos W."/>
            <person name="He G."/>
            <person name="LaButti K."/>
            <person name="Lipzen A."/>
            <person name="Ng V."/>
            <person name="Riley R."/>
            <person name="Sandor L."/>
            <person name="Barry K."/>
            <person name="Martinez A.T."/>
            <person name="Xiao Y."/>
            <person name="Gibbons J.G."/>
            <person name="Terashima K."/>
            <person name="Grigoriev I.V."/>
            <person name="Hibbett D."/>
        </authorList>
    </citation>
    <scope>NUCLEOTIDE SEQUENCE</scope>
    <source>
        <strain evidence="3">Sp2 HRB7682 ss15</strain>
    </source>
</reference>
<keyword evidence="1" id="KW-0175">Coiled coil</keyword>